<evidence type="ECO:0000313" key="1">
    <source>
        <dbReference type="EMBL" id="GAG20192.1"/>
    </source>
</evidence>
<sequence length="122" mass="13577">MPGDDTDLETDYSVQDYLDVNTKNDVRVEQTATDEYAIHQFKDYTELSTIGIEWEGQTNTAPASVTVYLQIYNRETTEWETVDSNGAAAADTDFILTANIADTADYIDAGKVVSCRVYQLAT</sequence>
<reference evidence="1" key="1">
    <citation type="journal article" date="2014" name="Front. Microbiol.">
        <title>High frequency of phylogenetically diverse reductive dehalogenase-homologous genes in deep subseafloor sedimentary metagenomes.</title>
        <authorList>
            <person name="Kawai M."/>
            <person name="Futagami T."/>
            <person name="Toyoda A."/>
            <person name="Takaki Y."/>
            <person name="Nishi S."/>
            <person name="Hori S."/>
            <person name="Arai W."/>
            <person name="Tsubouchi T."/>
            <person name="Morono Y."/>
            <person name="Uchiyama I."/>
            <person name="Ito T."/>
            <person name="Fujiyama A."/>
            <person name="Inagaki F."/>
            <person name="Takami H."/>
        </authorList>
    </citation>
    <scope>NUCLEOTIDE SEQUENCE</scope>
    <source>
        <strain evidence="1">Expedition CK06-06</strain>
    </source>
</reference>
<accession>X0WAE5</accession>
<comment type="caution">
    <text evidence="1">The sequence shown here is derived from an EMBL/GenBank/DDBJ whole genome shotgun (WGS) entry which is preliminary data.</text>
</comment>
<proteinExistence type="predicted"/>
<organism evidence="1">
    <name type="scientific">marine sediment metagenome</name>
    <dbReference type="NCBI Taxonomy" id="412755"/>
    <lineage>
        <taxon>unclassified sequences</taxon>
        <taxon>metagenomes</taxon>
        <taxon>ecological metagenomes</taxon>
    </lineage>
</organism>
<dbReference type="AlphaFoldDB" id="X0WAE5"/>
<gene>
    <name evidence="1" type="ORF">S01H1_52948</name>
</gene>
<protein>
    <submittedName>
        <fullName evidence="1">Uncharacterized protein</fullName>
    </submittedName>
</protein>
<dbReference type="EMBL" id="BARS01034255">
    <property type="protein sequence ID" value="GAG20192.1"/>
    <property type="molecule type" value="Genomic_DNA"/>
</dbReference>
<name>X0WAE5_9ZZZZ</name>